<proteinExistence type="inferred from homology"/>
<dbReference type="InterPro" id="IPR002213">
    <property type="entry name" value="UDP_glucos_trans"/>
</dbReference>
<sequence length="483" mass="53578">MQETPPHIAIVPTPGMGHLIPLTELARWLAEFNINVTLLIPNDDSPPSNSQLSLLQNLPPSVSHRFLSPVDVTDLHSGIPVETRIELTMTRSIPDLRDSLRVLSESTRLVGIVVDLLGYKALSLAQEFDIQSYVFFITSALGLCCAYSMPKLDKMHTREYRDLPEPVQFCPGSVHVHGADFPDPVQDREREVYKFFLGLTECYSKVTGILVNSFFDLEPVAFKYLMENRGKEDNFPPVYSVGPVIRAGPEGELLDGSNSLKWLDNQPNDSVLFVSFGSGGNLSHEQLIELALGLELSGQRFLWVVKSPHDKSNASYFGVNNVDNPLEYLPQGFLDRTKGLGLVVPNWAPQVQILSHGSTGGFLTHCGWNSILESISHGVPLIAWPLYAEQRLNSVIIAEDLKVAFRVKPNEKGLIQSDQIGQYAQCLIQGEEGRVLQEKMRTLMDAANVALNKDGSSKESLAKVAQVIMNHKITKNESNHLDN</sequence>
<keyword evidence="6" id="KW-1185">Reference proteome</keyword>
<dbReference type="CDD" id="cd03784">
    <property type="entry name" value="GT1_Gtf-like"/>
    <property type="match status" value="1"/>
</dbReference>
<dbReference type="Pfam" id="PF00201">
    <property type="entry name" value="UDPGT"/>
    <property type="match status" value="1"/>
</dbReference>
<evidence type="ECO:0000256" key="4">
    <source>
        <dbReference type="RuleBase" id="RU003718"/>
    </source>
</evidence>
<evidence type="ECO:0000313" key="6">
    <source>
        <dbReference type="Proteomes" id="UP000813463"/>
    </source>
</evidence>
<dbReference type="PROSITE" id="PS00375">
    <property type="entry name" value="UDPGT"/>
    <property type="match status" value="1"/>
</dbReference>
<dbReference type="PANTHER" id="PTHR48046">
    <property type="entry name" value="UDP-GLYCOSYLTRANSFERASE 72E1"/>
    <property type="match status" value="1"/>
</dbReference>
<dbReference type="GeneID" id="110786439"/>
<reference evidence="7" key="2">
    <citation type="submission" date="2025-08" db="UniProtKB">
        <authorList>
            <consortium name="RefSeq"/>
        </authorList>
    </citation>
    <scope>IDENTIFICATION</scope>
    <source>
        <tissue evidence="7">Leaf</tissue>
    </source>
</reference>
<evidence type="ECO:0000313" key="7">
    <source>
        <dbReference type="RefSeq" id="XP_021846688.2"/>
    </source>
</evidence>
<evidence type="ECO:0000256" key="5">
    <source>
        <dbReference type="RuleBase" id="RU362057"/>
    </source>
</evidence>
<dbReference type="InterPro" id="IPR035595">
    <property type="entry name" value="UDP_glycos_trans_CS"/>
</dbReference>
<dbReference type="AlphaFoldDB" id="A0A9R0ICE3"/>
<keyword evidence="3 4" id="KW-0808">Transferase</keyword>
<reference evidence="6" key="1">
    <citation type="journal article" date="2021" name="Nat. Commun.">
        <title>Genomic analyses provide insights into spinach domestication and the genetic basis of agronomic traits.</title>
        <authorList>
            <person name="Cai X."/>
            <person name="Sun X."/>
            <person name="Xu C."/>
            <person name="Sun H."/>
            <person name="Wang X."/>
            <person name="Ge C."/>
            <person name="Zhang Z."/>
            <person name="Wang Q."/>
            <person name="Fei Z."/>
            <person name="Jiao C."/>
            <person name="Wang Q."/>
        </authorList>
    </citation>
    <scope>NUCLEOTIDE SEQUENCE [LARGE SCALE GENOMIC DNA]</scope>
    <source>
        <strain evidence="6">cv. Varoflay</strain>
    </source>
</reference>
<gene>
    <name evidence="7" type="primary">LOC110786439</name>
</gene>
<organism evidence="6 7">
    <name type="scientific">Spinacia oleracea</name>
    <name type="common">Spinach</name>
    <dbReference type="NCBI Taxonomy" id="3562"/>
    <lineage>
        <taxon>Eukaryota</taxon>
        <taxon>Viridiplantae</taxon>
        <taxon>Streptophyta</taxon>
        <taxon>Embryophyta</taxon>
        <taxon>Tracheophyta</taxon>
        <taxon>Spermatophyta</taxon>
        <taxon>Magnoliopsida</taxon>
        <taxon>eudicotyledons</taxon>
        <taxon>Gunneridae</taxon>
        <taxon>Pentapetalae</taxon>
        <taxon>Caryophyllales</taxon>
        <taxon>Chenopodiaceae</taxon>
        <taxon>Chenopodioideae</taxon>
        <taxon>Anserineae</taxon>
        <taxon>Spinacia</taxon>
    </lineage>
</organism>
<dbReference type="GO" id="GO:0008194">
    <property type="term" value="F:UDP-glycosyltransferase activity"/>
    <property type="evidence" value="ECO:0000318"/>
    <property type="project" value="GO_Central"/>
</dbReference>
<evidence type="ECO:0000256" key="3">
    <source>
        <dbReference type="ARBA" id="ARBA00022679"/>
    </source>
</evidence>
<dbReference type="Proteomes" id="UP000813463">
    <property type="component" value="Chromosome 6"/>
</dbReference>
<protein>
    <recommendedName>
        <fullName evidence="5">Glycosyltransferase</fullName>
        <ecNumber evidence="5">2.4.1.-</ecNumber>
    </recommendedName>
</protein>
<dbReference type="KEGG" id="soe:110786439"/>
<keyword evidence="2 4" id="KW-0328">Glycosyltransferase</keyword>
<dbReference type="SUPFAM" id="SSF53756">
    <property type="entry name" value="UDP-Glycosyltransferase/glycogen phosphorylase"/>
    <property type="match status" value="1"/>
</dbReference>
<dbReference type="PANTHER" id="PTHR48046:SF6">
    <property type="entry name" value="GLYCOSYLTRANSFERASE"/>
    <property type="match status" value="1"/>
</dbReference>
<evidence type="ECO:0000256" key="2">
    <source>
        <dbReference type="ARBA" id="ARBA00022676"/>
    </source>
</evidence>
<evidence type="ECO:0000256" key="1">
    <source>
        <dbReference type="ARBA" id="ARBA00009995"/>
    </source>
</evidence>
<dbReference type="RefSeq" id="XP_021846688.2">
    <property type="nucleotide sequence ID" value="XM_021990996.2"/>
</dbReference>
<name>A0A9R0ICE3_SPIOL</name>
<dbReference type="Gene3D" id="3.40.50.2000">
    <property type="entry name" value="Glycogen Phosphorylase B"/>
    <property type="match status" value="2"/>
</dbReference>
<comment type="similarity">
    <text evidence="1 4">Belongs to the UDP-glycosyltransferase family.</text>
</comment>
<accession>A0A9R0ICE3</accession>
<dbReference type="EC" id="2.4.1.-" evidence="5"/>